<keyword evidence="2" id="KW-1185">Reference proteome</keyword>
<dbReference type="EMBL" id="CM040467">
    <property type="protein sequence ID" value="MCI4385685.1"/>
    <property type="molecule type" value="Genomic_DNA"/>
</dbReference>
<comment type="caution">
    <text evidence="1">The sequence shown here is derived from an EMBL/GenBank/DDBJ whole genome shotgun (WGS) entry which is preliminary data.</text>
</comment>
<sequence length="2044" mass="237995">MADQAPGDETDIQPVTEHFSDPEEIGSKASQDHENIHNPHVDNEKDIEHCEKDFCRQDCTDQTDTRLENQIPPGKCGDNEDTKKNNVTLRAEINSTMASRHSQSDEYEYGTGQEATPFPDDIKLHAEIKNEVTEGSQTMKRVAPEHSQADGSLENINTATEASQEDITEEMTRGGSALSVCDVESTSDSSSFTVVLFGNTSAVHLGEENILLEAEHFPPDQAHIPRQIKVSGRALSVVNILDLHENYLSVDSVDHITGQLVNENNIQSFIFVLKLGQFTDDDKMELEWLERKFGEHVLSFVMILFTYEREEECDTIIDDLKNNTVLEQLVKKCGDRYCTCSKKMNNQSEMRTLLEKIDHLFSENNQHCYTAENYNTELKFKEHQQDTGRQKDHSTHLPQEKKVPHISEELAEKGKGKMTESGEDRSKYEEKKKLEMTKREQLFFRLNLNEKHKQKMKTSDVLQITSHSLHWKESCTEKDLVETFLQRLLMMDYRARYIATEEEFTDFDHTYLGTGDDEDVDMFAEMFSKKAESFNAESHKYRVHPMDVQMAVFHCSDHFLKQLIVNKLAQCQYALPLLVPNPFTREIEFPLWTFRQIRKSWKTTESSGEDISKTQAISEAETPMVAFFRFSSASSSKSQLMNSLINEKHDTFFHRNCPGSSKNRLLLDGVMEIAWYYPSGKETDYFPDCVAFCNLHGDAETNKKQLDILTEMSSVNVVLFSDPEKAIYKEILQKLFRDPKPLICLLSEDESGVTRFRDGKYRIGVKDRTHSDVAKNLRTTIKECLSNSNIIFKLEDFDIQLITKDEDSSECKKTKEAAVKIMSQLEGNELSKLKEKHLPCQGKLWHDWCEINKDLYQLQGNNLEIQKCTKQREMKQIREEQHKYRLSVLMEQFISSLDRLGENEKLFFLKWVGILLDKRTSDYLSALHHKYNKKWTAVLDLKKKHDKSDKMKWEQTELEELSEKLNAATFGLEHIFREMGQIYESFISVQTHKKRSEEKTLTSLPKLAAELMKSGHPVELMDGDAAHVPLIWVSAVLDELVKILGDQRVFVLSVLGIQSSGKSTMLNAMFGLQFAVSAGRCTRGAFMQLVRVSEEMKEELKFDYILIVDTEGLRALELAGKSTRHHDNELATFVVGLGNLTLINIFGENPAEMQDILQIVVQAFLRMKKVRLNPSCMFVHQNVGDITAGEKNMEGRRRLQEKLDEMAKLAAKEEESEAECFSDVIEFNVQDDVYYFAQLWEGSPPMAPPNPCYSRNVQNLKKAIFKKADKSTSMTLSEFKSRISDLWNALLNENFVFSFQNTLEIAVYRKLETEFGKWTWALRSAMLDTEEKLYNRIENEKLKRIEEKDLYLYMKKTKEEVDKSMKSFFEEDKDKEILIQWRVRCENKITQLYEDLVKDTKQNVNEVIRQQCARETFEHKRTQYDEKLFNLSKDLALSLKSKQSDEQILKQEFDKLWDKWVTELTHDTPSEKATEVWEDVVQILSEGNEQAFVRDRLSQEDFKNIDKLGNYSCYIILNKHKEPFAESQHKVKSDVNKDINKGKIKEQPMYQRVWRGFVSYIVPGYGTQNKNQSETNVLYFEDQNFVKDLTRNVIQETGVLIHEICSKIARLGYKDSYIQEITDHIRKKVEQHHSENKRIKIKKEFTLDLCLHVCELASHSFTERHKQFRDANDPRVYLSKQKPQYYSVFKNYCRGATATKVFGELICSNLRESILQAVYNKTAIDLAAQIRSDMPEFNGNRTNLEKHILKYLAEEENFEKYKEYIHNPKKHFKHFITEKVNKYITENNTTVLKLFKQNLKEKMQRVRNAVHIATEKVKNRCGDADMWLRSFTSSLNDELNLKEITFTDHKEITDFDFLQQLVSEGLTEMMSELDKSFKSVKDIKMEKFRKKPDEILIEHLCRCCWVQCPFCKSICTNTMEDHDGDHSVPFHRVDGINGWYYRGTTNLCSDFCTTAVQSNKSFYPSHDTDEFVPYKSYRRAGGVYATWSITPDNSQLAYWKWFVCRFQKDLERHYENTFQGYGEIPREWKDFNKKQAIKSLDEYI</sequence>
<name>A0ACC5X3H4_PANGG</name>
<protein>
    <submittedName>
        <fullName evidence="1">Uncharacterized protein</fullName>
    </submittedName>
</protein>
<evidence type="ECO:0000313" key="2">
    <source>
        <dbReference type="Proteomes" id="UP000829447"/>
    </source>
</evidence>
<accession>A0ACC5X3H4</accession>
<evidence type="ECO:0000313" key="1">
    <source>
        <dbReference type="EMBL" id="MCI4385685.1"/>
    </source>
</evidence>
<proteinExistence type="predicted"/>
<organism evidence="1 2">
    <name type="scientific">Pangasianodon gigas</name>
    <name type="common">Mekong giant catfish</name>
    <name type="synonym">Pangasius gigas</name>
    <dbReference type="NCBI Taxonomy" id="30993"/>
    <lineage>
        <taxon>Eukaryota</taxon>
        <taxon>Metazoa</taxon>
        <taxon>Chordata</taxon>
        <taxon>Craniata</taxon>
        <taxon>Vertebrata</taxon>
        <taxon>Euteleostomi</taxon>
        <taxon>Actinopterygii</taxon>
        <taxon>Neopterygii</taxon>
        <taxon>Teleostei</taxon>
        <taxon>Ostariophysi</taxon>
        <taxon>Siluriformes</taxon>
        <taxon>Pangasiidae</taxon>
        <taxon>Pangasianodon</taxon>
    </lineage>
</organism>
<gene>
    <name evidence="1" type="ORF">PGIGA_G00053590</name>
</gene>
<reference evidence="1 2" key="1">
    <citation type="journal article" date="2022" name="bioRxiv">
        <title>An ancient truncated duplication of the anti-Mullerian hormone receptor type 2 gene is a potential conserved master sex determinant in the Pangasiidae catfish family.</title>
        <authorList>
            <person name="Wen M."/>
            <person name="Pan Q."/>
            <person name="Jouanno E."/>
            <person name="Montfort J."/>
            <person name="Zahm M."/>
            <person name="Cabau C."/>
            <person name="Klopp C."/>
            <person name="Iampietro C."/>
            <person name="Roques C."/>
            <person name="Bouchez O."/>
            <person name="Castinel A."/>
            <person name="Donnadieu C."/>
            <person name="Parrinello H."/>
            <person name="Poncet C."/>
            <person name="Belmonte E."/>
            <person name="Gautier V."/>
            <person name="Avarre J.-C."/>
            <person name="Dugue R."/>
            <person name="Gustiano R."/>
            <person name="Ha T.T.T."/>
            <person name="Campet M."/>
            <person name="Sriphairoj K."/>
            <person name="Ribolli J."/>
            <person name="de Almeida F.L."/>
            <person name="Desvignes T."/>
            <person name="Postlethwait J.H."/>
            <person name="Bucao C.F."/>
            <person name="Robinson-Rechavi M."/>
            <person name="Bobe J."/>
            <person name="Herpin A."/>
            <person name="Guiguen Y."/>
        </authorList>
    </citation>
    <scope>NUCLEOTIDE SEQUENCE [LARGE SCALE GENOMIC DNA]</scope>
    <source>
        <strain evidence="1">YG-Dec2019</strain>
    </source>
</reference>
<dbReference type="Proteomes" id="UP000829447">
    <property type="component" value="Linkage Group LG14"/>
</dbReference>